<accession>A0A1W6L918</accession>
<gene>
    <name evidence="2" type="ORF">A4W93_12600</name>
</gene>
<evidence type="ECO:0000313" key="3">
    <source>
        <dbReference type="Proteomes" id="UP000193427"/>
    </source>
</evidence>
<dbReference type="EMBL" id="CP015118">
    <property type="protein sequence ID" value="ARN20667.1"/>
    <property type="molecule type" value="Genomic_DNA"/>
</dbReference>
<dbReference type="AlphaFoldDB" id="A0A1W6L918"/>
<sequence length="340" mass="37087">MDEPILFNESGFHASVLPILDREGAHARFVGVKASWDIVPGVGLRPAEVPREIRLGDELWGAPEVADIRLPGDFYPAKPGTDFVLSGHAVPRPGQTDRFVNVAVGIADRVKVLRVHGPRVWERSRMSVVPGPSGPMVPVPLAWSRAYGGLDVTDPAKPLEDPLNPVGSGVAHQVDRLVGQPAPQIESPDEPVTAAGTRTTPAGCGAIGRHFEPRRLSAGTYDAAWLKSVYPARPADYREEHEHFAAPGLVFETPLRGGERVRAAGVHAGGALDFLLPKWLVLIEAQIDGQWLPQRPHLDTVVLDTDAMVLELVWRGLYRCPAKMRDRFTAVRVRAKEFLS</sequence>
<feature type="domain" description="DUF2169" evidence="1">
    <location>
        <begin position="25"/>
        <end position="315"/>
    </location>
</feature>
<dbReference type="Pfam" id="PF09937">
    <property type="entry name" value="DUF2169"/>
    <property type="match status" value="1"/>
</dbReference>
<keyword evidence="3" id="KW-1185">Reference proteome</keyword>
<dbReference type="Proteomes" id="UP000193427">
    <property type="component" value="Chromosome"/>
</dbReference>
<protein>
    <recommendedName>
        <fullName evidence="1">DUF2169 domain-containing protein</fullName>
    </recommendedName>
</protein>
<dbReference type="STRING" id="946333.A4W93_12600"/>
<dbReference type="OrthoDB" id="237820at2"/>
<reference evidence="2 3" key="1">
    <citation type="submission" date="2016-04" db="EMBL/GenBank/DDBJ databases">
        <title>Complete genome sequence of natural rubber-degrading, novel Gram-negative bacterium, Rhizobacter gummiphilus strain NS21.</title>
        <authorList>
            <person name="Tabata M."/>
            <person name="Kasai D."/>
            <person name="Fukuda M."/>
        </authorList>
    </citation>
    <scope>NUCLEOTIDE SEQUENCE [LARGE SCALE GENOMIC DNA]</scope>
    <source>
        <strain evidence="2 3">NS21</strain>
    </source>
</reference>
<dbReference type="RefSeq" id="WP_085750945.1">
    <property type="nucleotide sequence ID" value="NZ_BSPR01000007.1"/>
</dbReference>
<proteinExistence type="predicted"/>
<name>A0A1W6L918_9BURK</name>
<organism evidence="2 3">
    <name type="scientific">Piscinibacter gummiphilus</name>
    <dbReference type="NCBI Taxonomy" id="946333"/>
    <lineage>
        <taxon>Bacteria</taxon>
        <taxon>Pseudomonadati</taxon>
        <taxon>Pseudomonadota</taxon>
        <taxon>Betaproteobacteria</taxon>
        <taxon>Burkholderiales</taxon>
        <taxon>Sphaerotilaceae</taxon>
        <taxon>Piscinibacter</taxon>
    </lineage>
</organism>
<evidence type="ECO:0000259" key="1">
    <source>
        <dbReference type="Pfam" id="PF09937"/>
    </source>
</evidence>
<evidence type="ECO:0000313" key="2">
    <source>
        <dbReference type="EMBL" id="ARN20667.1"/>
    </source>
</evidence>
<dbReference type="InterPro" id="IPR018683">
    <property type="entry name" value="DUF2169"/>
</dbReference>
<dbReference type="KEGG" id="rgu:A4W93_12600"/>